<keyword evidence="3" id="KW-1185">Reference proteome</keyword>
<feature type="compositionally biased region" description="Low complexity" evidence="1">
    <location>
        <begin position="523"/>
        <end position="543"/>
    </location>
</feature>
<feature type="compositionally biased region" description="Polar residues" evidence="1">
    <location>
        <begin position="269"/>
        <end position="280"/>
    </location>
</feature>
<reference evidence="2 3" key="1">
    <citation type="journal article" date="2019" name="Sci. Rep.">
        <title>Comparative genomics of chytrid fungi reveal insights into the obligate biotrophic and pathogenic lifestyle of Synchytrium endobioticum.</title>
        <authorList>
            <person name="van de Vossenberg B.T.L.H."/>
            <person name="Warris S."/>
            <person name="Nguyen H.D.T."/>
            <person name="van Gent-Pelzer M.P.E."/>
            <person name="Joly D.L."/>
            <person name="van de Geest H.C."/>
            <person name="Bonants P.J.M."/>
            <person name="Smith D.S."/>
            <person name="Levesque C.A."/>
            <person name="van der Lee T.A.J."/>
        </authorList>
    </citation>
    <scope>NUCLEOTIDE SEQUENCE [LARGE SCALE GENOMIC DNA]</scope>
    <source>
        <strain evidence="2 3">CBS 675.73</strain>
    </source>
</reference>
<accession>A0A507FK62</accession>
<sequence>MEAAEPPVKKRLGRPPKNASSTNGPAPRRGRPPLVRDVTTVPVKGRLGRPPGPARLLQLQQLGILAYQSPTPSSKDSNGKETLADAKNRAALSLAPSCAESNLNGLVVLSYPPHPWRWAPGSRRGDIVWTEMVHPLIRQSQHAIVAGGANSTVLWPAEVVDRWISDPRQPIDPRLAVINAAAEGRESTGFDVAVSTEDSAASAPFDQSVHIDLLDTLARSELKQILENKSVSSKVEASKPCRDASSQKVVQKPRIVISSAAGGDGNKDASYSMSADGTPNSSVEVSDASEDEQPAAKPVGKARIMIPPPQKRGRFRLSYKTLMTAHVPLQDPTGTTSTAAMLLQKAHEANLAEYEGHKINRKRRLEEMEGQPKPLNVHYVLRPLPQAKLGVAASLSLSLKGNGGDSGTDAEAVASGCIYRKAEEVLPFALYNPDCREDIAWNVAAMQAMDVAGSWGCPSIPGQDAAEPEECGLWGSVIEAMNLPPRPTDLAPNLGEIHPTLTQKPVSKPKIPHSFNIQMHSTLSSTASSADEGSDAEALAAGADPSTTATSGKINQDVWGLKKEPSIVPNLLVQIGASNWGGSDTLRPPVLGRFDSFLQRFRLGSERIQVGDLVRLSGKSSHMRGAYGRLAQRRALVVPREKDLEKLKAEQKKRFDVNRGAASNLRGVFDAAVSIGVASKTEGPGEVLKKVALKIDENGIASVVEYTEEVAVAGNGNENPELSSVPDVATAGEAPYGITLPATDGVDYLEVSYIVLRRPQAVAPIPWRGEKHASCSVATVLRPSVHLTGRVYHRIPADGRASRDVPLWYPTGEIRTVNAVAGEVLCRAHAQFPNPTLTGMSATGGAGGWNVVTTLGQTTTTWAINVGGVGQGWKGAGVEETTFCGNRLTVLDERE</sequence>
<evidence type="ECO:0000313" key="3">
    <source>
        <dbReference type="Proteomes" id="UP000320333"/>
    </source>
</evidence>
<name>A0A507FK62_9FUNG</name>
<dbReference type="Proteomes" id="UP000320333">
    <property type="component" value="Unassembled WGS sequence"/>
</dbReference>
<organism evidence="2 3">
    <name type="scientific">Chytriomyces confervae</name>
    <dbReference type="NCBI Taxonomy" id="246404"/>
    <lineage>
        <taxon>Eukaryota</taxon>
        <taxon>Fungi</taxon>
        <taxon>Fungi incertae sedis</taxon>
        <taxon>Chytridiomycota</taxon>
        <taxon>Chytridiomycota incertae sedis</taxon>
        <taxon>Chytridiomycetes</taxon>
        <taxon>Chytridiales</taxon>
        <taxon>Chytriomycetaceae</taxon>
        <taxon>Chytriomyces</taxon>
    </lineage>
</organism>
<feature type="region of interest" description="Disordered" evidence="1">
    <location>
        <begin position="255"/>
        <end position="298"/>
    </location>
</feature>
<dbReference type="OrthoDB" id="2163168at2759"/>
<feature type="region of interest" description="Disordered" evidence="1">
    <location>
        <begin position="1"/>
        <end position="54"/>
    </location>
</feature>
<dbReference type="AlphaFoldDB" id="A0A507FK62"/>
<evidence type="ECO:0000256" key="1">
    <source>
        <dbReference type="SAM" id="MobiDB-lite"/>
    </source>
</evidence>
<evidence type="ECO:0000313" key="2">
    <source>
        <dbReference type="EMBL" id="TPX76653.1"/>
    </source>
</evidence>
<feature type="region of interest" description="Disordered" evidence="1">
    <location>
        <begin position="522"/>
        <end position="552"/>
    </location>
</feature>
<protein>
    <submittedName>
        <fullName evidence="2">Uncharacterized protein</fullName>
    </submittedName>
</protein>
<gene>
    <name evidence="2" type="ORF">CcCBS67573_g02063</name>
</gene>
<dbReference type="EMBL" id="QEAP01000040">
    <property type="protein sequence ID" value="TPX76653.1"/>
    <property type="molecule type" value="Genomic_DNA"/>
</dbReference>
<proteinExistence type="predicted"/>
<comment type="caution">
    <text evidence="2">The sequence shown here is derived from an EMBL/GenBank/DDBJ whole genome shotgun (WGS) entry which is preliminary data.</text>
</comment>